<keyword evidence="1" id="KW-0614">Plasmid</keyword>
<dbReference type="HOGENOM" id="CLU_1561636_0_0_5"/>
<evidence type="ECO:0000313" key="1">
    <source>
        <dbReference type="EMBL" id="ABC94148.1"/>
    </source>
</evidence>
<dbReference type="KEGG" id="ret:RHE_PF00258"/>
<dbReference type="Proteomes" id="UP000001936">
    <property type="component" value="Plasmid p42f"/>
</dbReference>
<name>Q2JZ38_RHIEC</name>
<sequence length="171" mass="19193">MKRWRASSALPLRRSASTQRRRMVFRRGGPWSSDAWHGCSCSKKNSFLVPPDSGTMSAAPCYLCDRRMPKQPEDSMRRSMGLVLVLAIALTDCTTSAGSYSSPGLAPVPGSITYQGQPRTKLTRSPVGSSFPHTFTDQWGRQVEEIYIIRPDRSLLIAERHYRPVFLLDDD</sequence>
<reference evidence="1 2" key="1">
    <citation type="journal article" date="2006" name="Proc. Natl. Acad. Sci. U.S.A.">
        <title>The partitioned Rhizobium etli genome: genetic and metabolic redundancy in seven interacting replicons.</title>
        <authorList>
            <person name="Gonzalez V."/>
            <person name="Santamaria R.I."/>
            <person name="Bustos P."/>
            <person name="Hernandez-Gonzalez I."/>
            <person name="Medrano-Soto A."/>
            <person name="Moreno-Hagelsieb G."/>
            <person name="Janga S.C."/>
            <person name="Ramirez M.A."/>
            <person name="Jimenez-Jacinto V."/>
            <person name="Collado-Vides J."/>
            <person name="Davila G."/>
        </authorList>
    </citation>
    <scope>NUCLEOTIDE SEQUENCE [LARGE SCALE GENOMIC DNA]</scope>
    <source>
        <strain evidence="2">ATCC 51251 / DSM 11541 / JCM 21823 / NBRC 15573 / CFN 42</strain>
    </source>
</reference>
<protein>
    <submittedName>
        <fullName evidence="1">Hypothetical conserved protein</fullName>
    </submittedName>
</protein>
<proteinExistence type="predicted"/>
<keyword evidence="2" id="KW-1185">Reference proteome</keyword>
<evidence type="ECO:0000313" key="2">
    <source>
        <dbReference type="Proteomes" id="UP000001936"/>
    </source>
</evidence>
<geneLocation type="plasmid" evidence="1 2">
    <name>p42f</name>
</geneLocation>
<gene>
    <name evidence="1" type="ordered locus">RHE_PF00258</name>
</gene>
<organism evidence="1 2">
    <name type="scientific">Rhizobium etli (strain ATCC 51251 / DSM 11541 / JCM 21823 / NBRC 15573 / CFN 42)</name>
    <dbReference type="NCBI Taxonomy" id="347834"/>
    <lineage>
        <taxon>Bacteria</taxon>
        <taxon>Pseudomonadati</taxon>
        <taxon>Pseudomonadota</taxon>
        <taxon>Alphaproteobacteria</taxon>
        <taxon>Hyphomicrobiales</taxon>
        <taxon>Rhizobiaceae</taxon>
        <taxon>Rhizobium/Agrobacterium group</taxon>
        <taxon>Rhizobium</taxon>
    </lineage>
</organism>
<dbReference type="AlphaFoldDB" id="Q2JZ38"/>
<accession>Q2JZ38</accession>
<dbReference type="EMBL" id="CP000138">
    <property type="protein sequence ID" value="ABC94148.1"/>
    <property type="molecule type" value="Genomic_DNA"/>
</dbReference>